<feature type="transmembrane region" description="Helical" evidence="16">
    <location>
        <begin position="93"/>
        <end position="111"/>
    </location>
</feature>
<accession>V5XTJ2</accession>
<dbReference type="RefSeq" id="YP_008854884.1">
    <property type="nucleotide sequence ID" value="NC_022943.1"/>
</dbReference>
<comment type="subcellular location">
    <subcellularLocation>
        <location evidence="1 16">Mitochondrion membrane</location>
        <topology evidence="1 16">Multi-pass membrane protein</topology>
    </subcellularLocation>
</comment>
<feature type="transmembrane region" description="Helical" evidence="16">
    <location>
        <begin position="392"/>
        <end position="413"/>
    </location>
</feature>
<dbReference type="GO" id="GO:0015990">
    <property type="term" value="P:electron transport coupled proton transport"/>
    <property type="evidence" value="ECO:0007669"/>
    <property type="project" value="TreeGrafter"/>
</dbReference>
<dbReference type="GeneID" id="17728674"/>
<evidence type="ECO:0000259" key="18">
    <source>
        <dbReference type="Pfam" id="PF01059"/>
    </source>
</evidence>
<evidence type="ECO:0000256" key="2">
    <source>
        <dbReference type="ARBA" id="ARBA00009025"/>
    </source>
</evidence>
<keyword evidence="7 16" id="KW-0812">Transmembrane</keyword>
<evidence type="ECO:0000256" key="6">
    <source>
        <dbReference type="ARBA" id="ARBA00022660"/>
    </source>
</evidence>
<dbReference type="GO" id="GO:0003954">
    <property type="term" value="F:NADH dehydrogenase activity"/>
    <property type="evidence" value="ECO:0007669"/>
    <property type="project" value="TreeGrafter"/>
</dbReference>
<feature type="transmembrane region" description="Helical" evidence="16">
    <location>
        <begin position="224"/>
        <end position="243"/>
    </location>
</feature>
<evidence type="ECO:0000256" key="3">
    <source>
        <dbReference type="ARBA" id="ARBA00012944"/>
    </source>
</evidence>
<evidence type="ECO:0000256" key="14">
    <source>
        <dbReference type="ARBA" id="ARBA00023136"/>
    </source>
</evidence>
<keyword evidence="11 16" id="KW-0520">NAD</keyword>
<feature type="transmembrane region" description="Helical" evidence="16">
    <location>
        <begin position="149"/>
        <end position="168"/>
    </location>
</feature>
<name>V5XTJ2_9TELE</name>
<keyword evidence="12 16" id="KW-0830">Ubiquinone</keyword>
<reference evidence="19" key="1">
    <citation type="journal article" date="2012" name="Mol. Phylogenet. Evol.">
        <title>Molecular phylogeny of the cyprinid tribe Labeonini (Teleostei: Cypriniformes).</title>
        <authorList>
            <person name="Yang L."/>
            <person name="Arunachalam M."/>
            <person name="Sado T."/>
            <person name="Levin B.A."/>
            <person name="Golubtsov A.S."/>
            <person name="Freyhof J."/>
            <person name="Friel J.P."/>
            <person name="Chen W.-J."/>
            <person name="Hirt M.V."/>
            <person name="Manickam R."/>
            <person name="Agnew M.K."/>
            <person name="Simons A.M."/>
            <person name="Saitoh K."/>
            <person name="Miya M."/>
            <person name="Mayden R.L."/>
            <person name="He"/>
            <person name="S"/>
        </authorList>
    </citation>
    <scope>NUCLEOTIDE SEQUENCE</scope>
    <source>
        <strain evidence="19">CBM ZF 11223</strain>
    </source>
</reference>
<dbReference type="GO" id="GO:0042773">
    <property type="term" value="P:ATP synthesis coupled electron transport"/>
    <property type="evidence" value="ECO:0007669"/>
    <property type="project" value="InterPro"/>
</dbReference>
<feature type="domain" description="NADH:ubiquinone oxidoreductase chain 4 N-terminal" evidence="18">
    <location>
        <begin position="1"/>
        <end position="110"/>
    </location>
</feature>
<dbReference type="CTD" id="4538"/>
<evidence type="ECO:0000313" key="19">
    <source>
        <dbReference type="EMBL" id="BAO08815.1"/>
    </source>
</evidence>
<dbReference type="GO" id="GO:0008137">
    <property type="term" value="F:NADH dehydrogenase (ubiquinone) activity"/>
    <property type="evidence" value="ECO:0007669"/>
    <property type="project" value="UniProtKB-UniRule"/>
</dbReference>
<evidence type="ECO:0000256" key="9">
    <source>
        <dbReference type="ARBA" id="ARBA00022982"/>
    </source>
</evidence>
<evidence type="ECO:0000256" key="15">
    <source>
        <dbReference type="ARBA" id="ARBA00049551"/>
    </source>
</evidence>
<evidence type="ECO:0000256" key="5">
    <source>
        <dbReference type="ARBA" id="ARBA00022448"/>
    </source>
</evidence>
<feature type="transmembrane region" description="Helical" evidence="16">
    <location>
        <begin position="21"/>
        <end position="42"/>
    </location>
</feature>
<evidence type="ECO:0000256" key="7">
    <source>
        <dbReference type="ARBA" id="ARBA00022692"/>
    </source>
</evidence>
<feature type="transmembrane region" description="Helical" evidence="16">
    <location>
        <begin position="117"/>
        <end position="137"/>
    </location>
</feature>
<keyword evidence="5 16" id="KW-0813">Transport</keyword>
<comment type="catalytic activity">
    <reaction evidence="15 16">
        <text>a ubiquinone + NADH + 5 H(+)(in) = a ubiquinol + NAD(+) + 4 H(+)(out)</text>
        <dbReference type="Rhea" id="RHEA:29091"/>
        <dbReference type="Rhea" id="RHEA-COMP:9565"/>
        <dbReference type="Rhea" id="RHEA-COMP:9566"/>
        <dbReference type="ChEBI" id="CHEBI:15378"/>
        <dbReference type="ChEBI" id="CHEBI:16389"/>
        <dbReference type="ChEBI" id="CHEBI:17976"/>
        <dbReference type="ChEBI" id="CHEBI:57540"/>
        <dbReference type="ChEBI" id="CHEBI:57945"/>
        <dbReference type="EC" id="7.1.1.2"/>
    </reaction>
</comment>
<proteinExistence type="inferred from homology"/>
<dbReference type="GO" id="GO:0048039">
    <property type="term" value="F:ubiquinone binding"/>
    <property type="evidence" value="ECO:0007669"/>
    <property type="project" value="TreeGrafter"/>
</dbReference>
<evidence type="ECO:0000259" key="17">
    <source>
        <dbReference type="Pfam" id="PF00361"/>
    </source>
</evidence>
<sequence length="460" mass="51415">MLKVLIPTIMLFPTIWLASPKWLWTTTTAHSLLIAFISLTWLKWTSETGWAYSNTYLGTDPLSTPLLVLTCWLLPLMILASQNHISPEPISRQRSYITLLVSLQTFLIMAFGATEIIMFYIMFEATLIPTLIIITRWGNQTERLNAGTYFLFYTLAGSLPLLVALLLLQQSTGTLSMLVLQYSQPLQLSSWGHKMWWAGCLIAFLVKMPLYGVHLWLPKAHVEAPVAGSMVLAAVLLKLGGYGMMRMMVMLDPLSKELAYPFIILALWGIIMTGSICLRQTDLKSLIAYSSVSHMGLVAGGILIQTPWGFSGAIILMIAHGLASSALFCLANTAYERTHSRTMVLARGLQMIFPLTAVWWFTANLANLALPPLPNLMGELLIITTLFNWSPWTIPITGLGTLITASYSLYMFLMSQRGPTPNHITGLQPSHTREHLLMTLHLIPILLLVTKPELMWGWCY</sequence>
<dbReference type="NCBIfam" id="TIGR01972">
    <property type="entry name" value="NDH_I_M"/>
    <property type="match status" value="1"/>
</dbReference>
<evidence type="ECO:0000256" key="1">
    <source>
        <dbReference type="ARBA" id="ARBA00004225"/>
    </source>
</evidence>
<dbReference type="AlphaFoldDB" id="V5XTJ2"/>
<keyword evidence="13 16" id="KW-0496">Mitochondrion</keyword>
<dbReference type="PANTHER" id="PTHR43507">
    <property type="entry name" value="NADH-UBIQUINONE OXIDOREDUCTASE CHAIN 4"/>
    <property type="match status" value="1"/>
</dbReference>
<protein>
    <recommendedName>
        <fullName evidence="4 16">NADH-ubiquinone oxidoreductase chain 4</fullName>
        <ecNumber evidence="3 16">7.1.1.2</ecNumber>
    </recommendedName>
</protein>
<evidence type="ECO:0000256" key="8">
    <source>
        <dbReference type="ARBA" id="ARBA00022967"/>
    </source>
</evidence>
<dbReference type="PRINTS" id="PR01437">
    <property type="entry name" value="NUOXDRDTASE4"/>
</dbReference>
<organism evidence="19">
    <name type="scientific">Labeo pierrei</name>
    <dbReference type="NCBI Taxonomy" id="643324"/>
    <lineage>
        <taxon>Eukaryota</taxon>
        <taxon>Metazoa</taxon>
        <taxon>Chordata</taxon>
        <taxon>Craniata</taxon>
        <taxon>Vertebrata</taxon>
        <taxon>Euteleostomi</taxon>
        <taxon>Actinopterygii</taxon>
        <taxon>Neopterygii</taxon>
        <taxon>Teleostei</taxon>
        <taxon>Ostariophysi</taxon>
        <taxon>Cypriniformes</taxon>
        <taxon>Cyprinidae</taxon>
        <taxon>Labeoninae</taxon>
        <taxon>Labeonini</taxon>
        <taxon>Labeo</taxon>
    </lineage>
</organism>
<dbReference type="Pfam" id="PF00361">
    <property type="entry name" value="Proton_antipo_M"/>
    <property type="match status" value="1"/>
</dbReference>
<dbReference type="EMBL" id="AP011200">
    <property type="protein sequence ID" value="BAO08815.1"/>
    <property type="molecule type" value="Genomic_DNA"/>
</dbReference>
<dbReference type="InterPro" id="IPR010227">
    <property type="entry name" value="NADH_Q_OxRdtase_chainM/4"/>
</dbReference>
<dbReference type="InterPro" id="IPR003918">
    <property type="entry name" value="NADH_UbQ_OxRdtase"/>
</dbReference>
<evidence type="ECO:0000256" key="4">
    <source>
        <dbReference type="ARBA" id="ARBA00021006"/>
    </source>
</evidence>
<evidence type="ECO:0000256" key="13">
    <source>
        <dbReference type="ARBA" id="ARBA00023128"/>
    </source>
</evidence>
<keyword evidence="6 16" id="KW-0679">Respiratory chain</keyword>
<comment type="function">
    <text evidence="16">Core subunit of the mitochondrial membrane respiratory chain NADH dehydrogenase (Complex I) which catalyzes electron transfer from NADH through the respiratory chain, using ubiquinone as an electron acceptor. Essential for the catalytic activity and assembly of complex I.</text>
</comment>
<evidence type="ECO:0000256" key="16">
    <source>
        <dbReference type="RuleBase" id="RU003297"/>
    </source>
</evidence>
<dbReference type="GO" id="GO:0031966">
    <property type="term" value="C:mitochondrial membrane"/>
    <property type="evidence" value="ECO:0007669"/>
    <property type="project" value="UniProtKB-SubCell"/>
</dbReference>
<keyword evidence="8" id="KW-1278">Translocase</keyword>
<geneLocation type="mitochondrion" evidence="19"/>
<keyword evidence="9 16" id="KW-0249">Electron transport</keyword>
<feature type="transmembrane region" description="Helical" evidence="16">
    <location>
        <begin position="258"/>
        <end position="279"/>
    </location>
</feature>
<evidence type="ECO:0000256" key="11">
    <source>
        <dbReference type="ARBA" id="ARBA00023027"/>
    </source>
</evidence>
<feature type="transmembrane region" description="Helical" evidence="16">
    <location>
        <begin position="286"/>
        <end position="304"/>
    </location>
</feature>
<comment type="similarity">
    <text evidence="2 16">Belongs to the complex I subunit 4 family.</text>
</comment>
<evidence type="ECO:0000256" key="12">
    <source>
        <dbReference type="ARBA" id="ARBA00023075"/>
    </source>
</evidence>
<gene>
    <name evidence="19" type="primary">ND4</name>
</gene>
<evidence type="ECO:0000256" key="10">
    <source>
        <dbReference type="ARBA" id="ARBA00022989"/>
    </source>
</evidence>
<feature type="transmembrane region" description="Helical" evidence="16">
    <location>
        <begin position="310"/>
        <end position="331"/>
    </location>
</feature>
<dbReference type="EC" id="7.1.1.2" evidence="3 16"/>
<dbReference type="Pfam" id="PF01059">
    <property type="entry name" value="Oxidored_q5_N"/>
    <property type="match status" value="1"/>
</dbReference>
<keyword evidence="14 16" id="KW-0472">Membrane</keyword>
<keyword evidence="10 16" id="KW-1133">Transmembrane helix</keyword>
<dbReference type="PANTHER" id="PTHR43507:SF20">
    <property type="entry name" value="NADH-UBIQUINONE OXIDOREDUCTASE CHAIN 4"/>
    <property type="match status" value="1"/>
</dbReference>
<feature type="domain" description="NADH:quinone oxidoreductase/Mrp antiporter transmembrane" evidence="17">
    <location>
        <begin position="113"/>
        <end position="403"/>
    </location>
</feature>
<dbReference type="InterPro" id="IPR000260">
    <property type="entry name" value="NADH4_N"/>
</dbReference>
<feature type="transmembrane region" description="Helical" evidence="16">
    <location>
        <begin position="62"/>
        <end position="81"/>
    </location>
</feature>
<feature type="transmembrane region" description="Helical" evidence="16">
    <location>
        <begin position="195"/>
        <end position="217"/>
    </location>
</feature>
<dbReference type="InterPro" id="IPR001750">
    <property type="entry name" value="ND/Mrp_TM"/>
</dbReference>
<feature type="transmembrane region" description="Helical" evidence="16">
    <location>
        <begin position="352"/>
        <end position="372"/>
    </location>
</feature>